<dbReference type="PANTHER" id="PTHR47430">
    <property type="entry name" value="GB|AAC33480.1"/>
    <property type="match status" value="1"/>
</dbReference>
<feature type="compositionally biased region" description="Low complexity" evidence="1">
    <location>
        <begin position="81"/>
        <end position="91"/>
    </location>
</feature>
<feature type="region of interest" description="Disordered" evidence="1">
    <location>
        <begin position="597"/>
        <end position="687"/>
    </location>
</feature>
<feature type="compositionally biased region" description="Low complexity" evidence="1">
    <location>
        <begin position="598"/>
        <end position="628"/>
    </location>
</feature>
<feature type="domain" description="HTH myb-type" evidence="3">
    <location>
        <begin position="459"/>
        <end position="517"/>
    </location>
</feature>
<feature type="compositionally biased region" description="Basic and acidic residues" evidence="1">
    <location>
        <begin position="28"/>
        <end position="37"/>
    </location>
</feature>
<dbReference type="SUPFAM" id="SSF46689">
    <property type="entry name" value="Homeodomain-like"/>
    <property type="match status" value="3"/>
</dbReference>
<feature type="region of interest" description="Disordered" evidence="1">
    <location>
        <begin position="220"/>
        <end position="240"/>
    </location>
</feature>
<dbReference type="Gene3D" id="1.10.10.60">
    <property type="entry name" value="Homeodomain-like"/>
    <property type="match status" value="3"/>
</dbReference>
<dbReference type="InterPro" id="IPR001005">
    <property type="entry name" value="SANT/Myb"/>
</dbReference>
<dbReference type="CDD" id="cd00167">
    <property type="entry name" value="SANT"/>
    <property type="match status" value="1"/>
</dbReference>
<feature type="compositionally biased region" description="Low complexity" evidence="1">
    <location>
        <begin position="220"/>
        <end position="237"/>
    </location>
</feature>
<feature type="compositionally biased region" description="Low complexity" evidence="1">
    <location>
        <begin position="1"/>
        <end position="14"/>
    </location>
</feature>
<name>A0A7S0PCH8_CAFRO</name>
<proteinExistence type="predicted"/>
<dbReference type="InterPro" id="IPR009057">
    <property type="entry name" value="Homeodomain-like_sf"/>
</dbReference>
<feature type="domain" description="Myb-like" evidence="2">
    <location>
        <begin position="459"/>
        <end position="518"/>
    </location>
</feature>
<evidence type="ECO:0000259" key="2">
    <source>
        <dbReference type="PROSITE" id="PS50090"/>
    </source>
</evidence>
<dbReference type="PROSITE" id="PS50090">
    <property type="entry name" value="MYB_LIKE"/>
    <property type="match status" value="3"/>
</dbReference>
<evidence type="ECO:0000256" key="1">
    <source>
        <dbReference type="SAM" id="MobiDB-lite"/>
    </source>
</evidence>
<feature type="compositionally biased region" description="Low complexity" evidence="1">
    <location>
        <begin position="636"/>
        <end position="659"/>
    </location>
</feature>
<dbReference type="InterPro" id="IPR017930">
    <property type="entry name" value="Myb_dom"/>
</dbReference>
<evidence type="ECO:0008006" key="5">
    <source>
        <dbReference type="Google" id="ProtNLM"/>
    </source>
</evidence>
<accession>A0A7S0PCH8</accession>
<feature type="region of interest" description="Disordered" evidence="1">
    <location>
        <begin position="1"/>
        <end position="178"/>
    </location>
</feature>
<dbReference type="PROSITE" id="PS51294">
    <property type="entry name" value="HTH_MYB"/>
    <property type="match status" value="1"/>
</dbReference>
<dbReference type="EMBL" id="HBET01009868">
    <property type="protein sequence ID" value="CAD8562360.1"/>
    <property type="molecule type" value="Transcribed_RNA"/>
</dbReference>
<dbReference type="PANTHER" id="PTHR47430:SF4">
    <property type="entry name" value="GB|AAC33480.1"/>
    <property type="match status" value="1"/>
</dbReference>
<feature type="compositionally biased region" description="Low complexity" evidence="1">
    <location>
        <begin position="135"/>
        <end position="146"/>
    </location>
</feature>
<dbReference type="AlphaFoldDB" id="A0A7S0PCH8"/>
<reference evidence="4" key="1">
    <citation type="submission" date="2021-01" db="EMBL/GenBank/DDBJ databases">
        <authorList>
            <person name="Corre E."/>
            <person name="Pelletier E."/>
            <person name="Niang G."/>
            <person name="Scheremetjew M."/>
            <person name="Finn R."/>
            <person name="Kale V."/>
            <person name="Holt S."/>
            <person name="Cochrane G."/>
            <person name="Meng A."/>
            <person name="Brown T."/>
            <person name="Cohen L."/>
        </authorList>
    </citation>
    <scope>NUCLEOTIDE SEQUENCE</scope>
    <source>
        <strain evidence="4">E4-10</strain>
    </source>
</reference>
<evidence type="ECO:0000259" key="3">
    <source>
        <dbReference type="PROSITE" id="PS51294"/>
    </source>
</evidence>
<feature type="domain" description="Myb-like" evidence="2">
    <location>
        <begin position="528"/>
        <end position="572"/>
    </location>
</feature>
<dbReference type="SMART" id="SM00717">
    <property type="entry name" value="SANT"/>
    <property type="match status" value="4"/>
</dbReference>
<gene>
    <name evidence="4" type="ORF">CROE0942_LOCUS6737</name>
</gene>
<sequence length="687" mass="71219">MADAGAVAASPAGSRSDDPKRAKKHRHRDEDPAERAARKARRQEKRQRKEERAARKRARAVERAGSSATSEGSHAKRPRSASEASAPPSSAVKIVVPRMGGSEQQSPAREPASSAPTASVDEATAIAPSQPPPSSSASSVAQGAAARLPVSQASAGRRPTARASPAGRPSVIGRARPIRPVAMPLASAAQRSAPRGATAIRPAAAAMRPVVGQAAASGPAQSSAAASSPPVGAAAAAAGGGTAAGRDGAAVAAAAAAAAASGSALDASWLDECGASKASAPGLPQAIDGMYDHNWAEHKENAAAFVKGKWREAEDQHLIRHFFALAASEHGLSRAEAVRLVTEGVKRVGLHRKGFWLTLARRFRWRSVKDIFYHAQTLIPAQLSTARPGDGAAEQAAAATASGTPWTQAELKALQQAEVASRGKPGKWGLVATELGRPRDACRQQWVKMFGPEAQALEERGRQRGPFSEEEEEKLRAAVAAAREEAARTGKEVCWRDIGAAVGTRSGSDCWGKWHRTEFGNAEDGTGWTEAEEATLLQALAREEADAWPDVDWEAVASDLGESRDASACRRRVSILARRRAGGARLGPSQLCELYSQSSTATPSRPAPAAASPPARASAAPAGTARPARAAKPRAARAAAAKAKPAKAARASAGATAASDETPTEERDEHDVVAAFAQLLGAESDDE</sequence>
<organism evidence="4">
    <name type="scientific">Cafeteria roenbergensis</name>
    <name type="common">Marine flagellate</name>
    <dbReference type="NCBI Taxonomy" id="33653"/>
    <lineage>
        <taxon>Eukaryota</taxon>
        <taxon>Sar</taxon>
        <taxon>Stramenopiles</taxon>
        <taxon>Bigyra</taxon>
        <taxon>Opalozoa</taxon>
        <taxon>Bicosoecida</taxon>
        <taxon>Cafeteriaceae</taxon>
        <taxon>Cafeteria</taxon>
    </lineage>
</organism>
<feature type="domain" description="Myb-like" evidence="2">
    <location>
        <begin position="405"/>
        <end position="450"/>
    </location>
</feature>
<protein>
    <recommendedName>
        <fullName evidence="5">Myb-like domain-containing protein</fullName>
    </recommendedName>
</protein>
<evidence type="ECO:0000313" key="4">
    <source>
        <dbReference type="EMBL" id="CAD8562360.1"/>
    </source>
</evidence>